<evidence type="ECO:0000256" key="1">
    <source>
        <dbReference type="ARBA" id="ARBA00022588"/>
    </source>
</evidence>
<dbReference type="PROSITE" id="PS50089">
    <property type="entry name" value="ZF_RING_2"/>
    <property type="match status" value="1"/>
</dbReference>
<feature type="region of interest" description="Disordered" evidence="7">
    <location>
        <begin position="79"/>
        <end position="109"/>
    </location>
</feature>
<keyword evidence="11" id="KW-1185">Reference proteome</keyword>
<dbReference type="Ensembl" id="ENSSPUT00000007109.1">
    <property type="protein sequence ID" value="ENSSPUP00000006684.1"/>
    <property type="gene ID" value="ENSSPUG00000005139.1"/>
</dbReference>
<dbReference type="PANTHER" id="PTHR25465:SF41">
    <property type="entry name" value="E3 UBIQUITIN-PROTEIN LIGASE RNF135"/>
    <property type="match status" value="1"/>
</dbReference>
<evidence type="ECO:0000259" key="8">
    <source>
        <dbReference type="PROSITE" id="PS50089"/>
    </source>
</evidence>
<dbReference type="InterPro" id="IPR001841">
    <property type="entry name" value="Znf_RING"/>
</dbReference>
<dbReference type="Pfam" id="PF00622">
    <property type="entry name" value="SPRY"/>
    <property type="match status" value="1"/>
</dbReference>
<evidence type="ECO:0000256" key="4">
    <source>
        <dbReference type="ARBA" id="ARBA00022833"/>
    </source>
</evidence>
<dbReference type="GO" id="GO:0008270">
    <property type="term" value="F:zinc ion binding"/>
    <property type="evidence" value="ECO:0007669"/>
    <property type="project" value="UniProtKB-KW"/>
</dbReference>
<sequence>MAVPVWLRPEDLHCSICLGLLESPGTLPCGHSYCLRCIGQWGQQRGAGRCPICQRAFPKRLPARNVLLQALLERYRRDTEGPTPGARCQPQRPAPQQHPAAEQNSKEKVRISEISQQIKTAQATIDNRRKDSRHIKEYISQIKDLIVEDFGAIKMYIEAKERAMLEIIDQEYQATQQGLKEMIEQLSVRANRLMEIEKQLPRGQQSNLGEQLSDTSSNGEIYIGSPVAVNKISLDDEKIRLVTSAVEELKKQLERLILEEYPEQLPQDTSPRTSRCQSNEVLNDMAVERASVTNISSQPVDSLLAPGASSSPVAFTSTSPAPRISSQFSQWADNVTFDLERVNCNLEVTAENRRVTVSCVQFAAPSPKRFCVSQVMCSQSFSDGRHYWEVNTEDSRAWAVGVASKEIGRDMQLGRDELSWCVEWSVMNKHLSAWHKNQQIQLSHVKPLRVGVFLDIPQNCLSFYSLTDTETLLHAFEINVLSPVYPAFWLYGLDYNGSLTLNHFGSSQHR</sequence>
<feature type="domain" description="B30.2/SPRY" evidence="9">
    <location>
        <begin position="314"/>
        <end position="509"/>
    </location>
</feature>
<evidence type="ECO:0008006" key="12">
    <source>
        <dbReference type="Google" id="ProtNLM"/>
    </source>
</evidence>
<dbReference type="OMA" id="RCSHWAV"/>
<feature type="compositionally biased region" description="Low complexity" evidence="7">
    <location>
        <begin position="86"/>
        <end position="101"/>
    </location>
</feature>
<dbReference type="GO" id="GO:0039529">
    <property type="term" value="P:RIG-I signaling pathway"/>
    <property type="evidence" value="ECO:0007669"/>
    <property type="project" value="Ensembl"/>
</dbReference>
<dbReference type="InterPro" id="IPR051051">
    <property type="entry name" value="E3_ubiq-ligase_TRIM/RNF"/>
</dbReference>
<dbReference type="GO" id="GO:0043021">
    <property type="term" value="F:ribonucleoprotein complex binding"/>
    <property type="evidence" value="ECO:0007669"/>
    <property type="project" value="TreeGrafter"/>
</dbReference>
<evidence type="ECO:0000256" key="7">
    <source>
        <dbReference type="SAM" id="MobiDB-lite"/>
    </source>
</evidence>
<dbReference type="GeneTree" id="ENSGT00940000164538"/>
<dbReference type="InterPro" id="IPR043136">
    <property type="entry name" value="B30.2/SPRY_sf"/>
</dbReference>
<keyword evidence="3 6" id="KW-0863">Zinc-finger</keyword>
<dbReference type="GO" id="GO:0140374">
    <property type="term" value="P:antiviral innate immune response"/>
    <property type="evidence" value="ECO:0007669"/>
    <property type="project" value="Ensembl"/>
</dbReference>
<protein>
    <recommendedName>
        <fullName evidence="12">E3 ubiquitin-protein ligase RNF135</fullName>
    </recommendedName>
</protein>
<reference evidence="10" key="2">
    <citation type="submission" date="2025-09" db="UniProtKB">
        <authorList>
            <consortium name="Ensembl"/>
        </authorList>
    </citation>
    <scope>IDENTIFICATION</scope>
</reference>
<dbReference type="PROSITE" id="PS00518">
    <property type="entry name" value="ZF_RING_1"/>
    <property type="match status" value="1"/>
</dbReference>
<organism evidence="10 11">
    <name type="scientific">Sphenodon punctatus</name>
    <name type="common">Tuatara</name>
    <name type="synonym">Hatteria punctata</name>
    <dbReference type="NCBI Taxonomy" id="8508"/>
    <lineage>
        <taxon>Eukaryota</taxon>
        <taxon>Metazoa</taxon>
        <taxon>Chordata</taxon>
        <taxon>Craniata</taxon>
        <taxon>Vertebrata</taxon>
        <taxon>Euteleostomi</taxon>
        <taxon>Lepidosauria</taxon>
        <taxon>Sphenodontia</taxon>
        <taxon>Sphenodontidae</taxon>
        <taxon>Sphenodon</taxon>
    </lineage>
</organism>
<evidence type="ECO:0000256" key="3">
    <source>
        <dbReference type="ARBA" id="ARBA00022771"/>
    </source>
</evidence>
<dbReference type="GO" id="GO:0000209">
    <property type="term" value="P:protein polyubiquitination"/>
    <property type="evidence" value="ECO:0007669"/>
    <property type="project" value="Ensembl"/>
</dbReference>
<evidence type="ECO:0000256" key="5">
    <source>
        <dbReference type="ARBA" id="ARBA00022859"/>
    </source>
</evidence>
<dbReference type="AlphaFoldDB" id="A0A8D0GGY5"/>
<dbReference type="InterPro" id="IPR013320">
    <property type="entry name" value="ConA-like_dom_sf"/>
</dbReference>
<dbReference type="InterPro" id="IPR013083">
    <property type="entry name" value="Znf_RING/FYVE/PHD"/>
</dbReference>
<accession>A0A8D0GGY5</accession>
<evidence type="ECO:0000313" key="11">
    <source>
        <dbReference type="Proteomes" id="UP000694392"/>
    </source>
</evidence>
<proteinExistence type="predicted"/>
<keyword evidence="4" id="KW-0862">Zinc</keyword>
<dbReference type="InterPro" id="IPR017907">
    <property type="entry name" value="Znf_RING_CS"/>
</dbReference>
<dbReference type="SUPFAM" id="SSF49899">
    <property type="entry name" value="Concanavalin A-like lectins/glucanases"/>
    <property type="match status" value="1"/>
</dbReference>
<keyword evidence="5" id="KW-0391">Immunity</keyword>
<dbReference type="InterPro" id="IPR018957">
    <property type="entry name" value="Znf_C3HC4_RING-type"/>
</dbReference>
<dbReference type="SUPFAM" id="SSF57850">
    <property type="entry name" value="RING/U-box"/>
    <property type="match status" value="1"/>
</dbReference>
<reference evidence="10" key="1">
    <citation type="submission" date="2025-08" db="UniProtKB">
        <authorList>
            <consortium name="Ensembl"/>
        </authorList>
    </citation>
    <scope>IDENTIFICATION</scope>
</reference>
<dbReference type="Proteomes" id="UP000694392">
    <property type="component" value="Unplaced"/>
</dbReference>
<dbReference type="SMART" id="SM00184">
    <property type="entry name" value="RING"/>
    <property type="match status" value="1"/>
</dbReference>
<dbReference type="Gene3D" id="2.60.120.920">
    <property type="match status" value="1"/>
</dbReference>
<keyword evidence="1" id="KW-0399">Innate immunity</keyword>
<dbReference type="Pfam" id="PF00097">
    <property type="entry name" value="zf-C3HC4"/>
    <property type="match status" value="1"/>
</dbReference>
<keyword evidence="2" id="KW-0479">Metal-binding</keyword>
<dbReference type="PROSITE" id="PS50188">
    <property type="entry name" value="B302_SPRY"/>
    <property type="match status" value="1"/>
</dbReference>
<name>A0A8D0GGY5_SPHPU</name>
<dbReference type="GO" id="GO:0004842">
    <property type="term" value="F:ubiquitin-protein transferase activity"/>
    <property type="evidence" value="ECO:0007669"/>
    <property type="project" value="TreeGrafter"/>
</dbReference>
<dbReference type="InterPro" id="IPR003877">
    <property type="entry name" value="SPRY_dom"/>
</dbReference>
<dbReference type="InterPro" id="IPR001870">
    <property type="entry name" value="B30.2/SPRY"/>
</dbReference>
<evidence type="ECO:0000256" key="6">
    <source>
        <dbReference type="PROSITE-ProRule" id="PRU00175"/>
    </source>
</evidence>
<evidence type="ECO:0000256" key="2">
    <source>
        <dbReference type="ARBA" id="ARBA00022723"/>
    </source>
</evidence>
<evidence type="ECO:0000313" key="10">
    <source>
        <dbReference type="Ensembl" id="ENSSPUP00000006684.1"/>
    </source>
</evidence>
<dbReference type="PANTHER" id="PTHR25465">
    <property type="entry name" value="B-BOX DOMAIN CONTAINING"/>
    <property type="match status" value="1"/>
</dbReference>
<dbReference type="SMART" id="SM00449">
    <property type="entry name" value="SPRY"/>
    <property type="match status" value="1"/>
</dbReference>
<dbReference type="GO" id="GO:0005737">
    <property type="term" value="C:cytoplasm"/>
    <property type="evidence" value="ECO:0007669"/>
    <property type="project" value="TreeGrafter"/>
</dbReference>
<feature type="domain" description="RING-type" evidence="8">
    <location>
        <begin position="14"/>
        <end position="54"/>
    </location>
</feature>
<evidence type="ECO:0000259" key="9">
    <source>
        <dbReference type="PROSITE" id="PS50188"/>
    </source>
</evidence>
<dbReference type="Gene3D" id="3.30.40.10">
    <property type="entry name" value="Zinc/RING finger domain, C3HC4 (zinc finger)"/>
    <property type="match status" value="1"/>
</dbReference>